<dbReference type="Proteomes" id="UP001219525">
    <property type="component" value="Unassembled WGS sequence"/>
</dbReference>
<accession>A0AAD6VXK4</accession>
<dbReference type="EMBL" id="JARJCW010000007">
    <property type="protein sequence ID" value="KAJ7222273.1"/>
    <property type="molecule type" value="Genomic_DNA"/>
</dbReference>
<dbReference type="AlphaFoldDB" id="A0AAD6VXK4"/>
<evidence type="ECO:0000313" key="2">
    <source>
        <dbReference type="Proteomes" id="UP001219525"/>
    </source>
</evidence>
<proteinExistence type="predicted"/>
<organism evidence="1 2">
    <name type="scientific">Mycena pura</name>
    <dbReference type="NCBI Taxonomy" id="153505"/>
    <lineage>
        <taxon>Eukaryota</taxon>
        <taxon>Fungi</taxon>
        <taxon>Dikarya</taxon>
        <taxon>Basidiomycota</taxon>
        <taxon>Agaricomycotina</taxon>
        <taxon>Agaricomycetes</taxon>
        <taxon>Agaricomycetidae</taxon>
        <taxon>Agaricales</taxon>
        <taxon>Marasmiineae</taxon>
        <taxon>Mycenaceae</taxon>
        <taxon>Mycena</taxon>
    </lineage>
</organism>
<evidence type="ECO:0000313" key="1">
    <source>
        <dbReference type="EMBL" id="KAJ7222273.1"/>
    </source>
</evidence>
<name>A0AAD6VXK4_9AGAR</name>
<keyword evidence="2" id="KW-1185">Reference proteome</keyword>
<reference evidence="1" key="1">
    <citation type="submission" date="2023-03" db="EMBL/GenBank/DDBJ databases">
        <title>Massive genome expansion in bonnet fungi (Mycena s.s.) driven by repeated elements and novel gene families across ecological guilds.</title>
        <authorList>
            <consortium name="Lawrence Berkeley National Laboratory"/>
            <person name="Harder C.B."/>
            <person name="Miyauchi S."/>
            <person name="Viragh M."/>
            <person name="Kuo A."/>
            <person name="Thoen E."/>
            <person name="Andreopoulos B."/>
            <person name="Lu D."/>
            <person name="Skrede I."/>
            <person name="Drula E."/>
            <person name="Henrissat B."/>
            <person name="Morin E."/>
            <person name="Kohler A."/>
            <person name="Barry K."/>
            <person name="LaButti K."/>
            <person name="Morin E."/>
            <person name="Salamov A."/>
            <person name="Lipzen A."/>
            <person name="Mereny Z."/>
            <person name="Hegedus B."/>
            <person name="Baldrian P."/>
            <person name="Stursova M."/>
            <person name="Weitz H."/>
            <person name="Taylor A."/>
            <person name="Grigoriev I.V."/>
            <person name="Nagy L.G."/>
            <person name="Martin F."/>
            <person name="Kauserud H."/>
        </authorList>
    </citation>
    <scope>NUCLEOTIDE SEQUENCE</scope>
    <source>
        <strain evidence="1">9144</strain>
    </source>
</reference>
<sequence>MLTATMLTLRRTPFHPQNLPFRYSQITRSLSTVLQTSTSAQPANKKKTRRKRERFAELYRTKLDLNLCSCDWEDWHDHTFLEVPPEWHDLTLIEFFVKRVAKVPGIIRPLAYVPDVPDACVAFEAAGKYYYLNTAADYLERFGGGFFSHDDFLAAFTRDPPIKGVMHQFPPDIDELYAAVCKEQKRRMAKAAKAEKTLDSA</sequence>
<gene>
    <name evidence="1" type="ORF">GGX14DRAFT_428365</name>
</gene>
<protein>
    <submittedName>
        <fullName evidence="1">Uncharacterized protein</fullName>
    </submittedName>
</protein>
<comment type="caution">
    <text evidence="1">The sequence shown here is derived from an EMBL/GenBank/DDBJ whole genome shotgun (WGS) entry which is preliminary data.</text>
</comment>